<dbReference type="GO" id="GO:0022857">
    <property type="term" value="F:transmembrane transporter activity"/>
    <property type="evidence" value="ECO:0007669"/>
    <property type="project" value="UniProtKB-UniRule"/>
</dbReference>
<evidence type="ECO:0000256" key="7">
    <source>
        <dbReference type="RuleBase" id="RU369079"/>
    </source>
</evidence>
<comment type="subcellular location">
    <subcellularLocation>
        <location evidence="1 7">Cell inner membrane</location>
        <topology evidence="1 7">Multi-pass membrane protein</topology>
    </subcellularLocation>
</comment>
<sequence length="427" mass="45125">MISVGATLIVILLLILGFPLWLVFLSAGFALLTLTGAGIPPDMLASRMFSSLNVYALLAVPGFIFAAELMVRGGMSNRLINWVTVLLGRVPGGVPVTTIVASEVFGAISGSSTATVAGIGKVLYPGLRQSGYGERFSLGLITSMGAIAVIVPPSITMILYGAVASVSVGDLFLAGIGPAILIGILITLYCIWYALRHSITAEAGKWDAAAVWRETKSAAWTLGAPVIIFGGIYSGFFTPTEASMVLSIYALVVTTCIYRDLSFKGVWEVAVEAALLTGKIFTIVAAASVFSVVLVIENIPDTMVEALTGWNMSPFMILLMLNLILLIAGMFMDPNSAIVVLVPLLLPIAVAAGIDMIHFGIIMTVNLAIGMFTPPFGLNLFVSTSIFNVSVGKVVRGVIPFILVYLVSLLVISYVPDISLWIPNALK</sequence>
<evidence type="ECO:0000259" key="8">
    <source>
        <dbReference type="Pfam" id="PF06808"/>
    </source>
</evidence>
<dbReference type="InterPro" id="IPR004681">
    <property type="entry name" value="TRAP_DctM"/>
</dbReference>
<evidence type="ECO:0000256" key="2">
    <source>
        <dbReference type="ARBA" id="ARBA00022475"/>
    </source>
</evidence>
<feature type="transmembrane region" description="Helical" evidence="7">
    <location>
        <begin position="394"/>
        <end position="415"/>
    </location>
</feature>
<name>A0A3A1YXW3_9BURK</name>
<dbReference type="RefSeq" id="WP_114420381.1">
    <property type="nucleotide sequence ID" value="NZ_NQYH01000001.1"/>
</dbReference>
<dbReference type="PIRSF" id="PIRSF006066">
    <property type="entry name" value="HI0050"/>
    <property type="match status" value="1"/>
</dbReference>
<gene>
    <name evidence="9" type="ORF">CJP73_02900</name>
</gene>
<dbReference type="GO" id="GO:0005886">
    <property type="term" value="C:plasma membrane"/>
    <property type="evidence" value="ECO:0007669"/>
    <property type="project" value="UniProtKB-SubCell"/>
</dbReference>
<feature type="transmembrane region" description="Helical" evidence="7">
    <location>
        <begin position="52"/>
        <end position="71"/>
    </location>
</feature>
<feature type="transmembrane region" description="Helical" evidence="7">
    <location>
        <begin position="172"/>
        <end position="195"/>
    </location>
</feature>
<feature type="transmembrane region" description="Helical" evidence="7">
    <location>
        <begin position="138"/>
        <end position="160"/>
    </location>
</feature>
<accession>A0A3A1YXW3</accession>
<evidence type="ECO:0000256" key="5">
    <source>
        <dbReference type="ARBA" id="ARBA00022989"/>
    </source>
</evidence>
<comment type="similarity">
    <text evidence="7">Belongs to the TRAP transporter large permease family.</text>
</comment>
<feature type="transmembrane region" description="Helical" evidence="7">
    <location>
        <begin position="7"/>
        <end position="32"/>
    </location>
</feature>
<evidence type="ECO:0000313" key="9">
    <source>
        <dbReference type="EMBL" id="RIY42395.1"/>
    </source>
</evidence>
<protein>
    <recommendedName>
        <fullName evidence="7">TRAP transporter large permease protein</fullName>
    </recommendedName>
</protein>
<comment type="caution">
    <text evidence="9">The sequence shown here is derived from an EMBL/GenBank/DDBJ whole genome shotgun (WGS) entry which is preliminary data.</text>
</comment>
<evidence type="ECO:0000256" key="4">
    <source>
        <dbReference type="ARBA" id="ARBA00022692"/>
    </source>
</evidence>
<keyword evidence="7" id="KW-0813">Transport</keyword>
<dbReference type="EMBL" id="NQYH01000001">
    <property type="protein sequence ID" value="RIY42395.1"/>
    <property type="molecule type" value="Genomic_DNA"/>
</dbReference>
<keyword evidence="6 7" id="KW-0472">Membrane</keyword>
<evidence type="ECO:0000256" key="3">
    <source>
        <dbReference type="ARBA" id="ARBA00022519"/>
    </source>
</evidence>
<comment type="function">
    <text evidence="7">Part of the tripartite ATP-independent periplasmic (TRAP) transport system.</text>
</comment>
<reference evidence="9 10" key="1">
    <citation type="submission" date="2017-08" db="EMBL/GenBank/DDBJ databases">
        <title>Pusillimonas indicus sp. nov., a member of the family Alcaligenaceae isolated from surface seawater.</title>
        <authorList>
            <person name="Li J."/>
        </authorList>
    </citation>
    <scope>NUCLEOTIDE SEQUENCE [LARGE SCALE GENOMIC DNA]</scope>
    <source>
        <strain evidence="9 10">L52-1-41</strain>
    </source>
</reference>
<evidence type="ECO:0000256" key="1">
    <source>
        <dbReference type="ARBA" id="ARBA00004429"/>
    </source>
</evidence>
<feature type="domain" description="TRAP C4-dicarboxylate transport system permease DctM subunit" evidence="8">
    <location>
        <begin position="8"/>
        <end position="418"/>
    </location>
</feature>
<comment type="subunit">
    <text evidence="7">The complex comprises the extracytoplasmic solute receptor protein and the two transmembrane proteins.</text>
</comment>
<feature type="transmembrane region" description="Helical" evidence="7">
    <location>
        <begin position="360"/>
        <end position="382"/>
    </location>
</feature>
<feature type="transmembrane region" description="Helical" evidence="7">
    <location>
        <begin position="336"/>
        <end position="354"/>
    </location>
</feature>
<evidence type="ECO:0000313" key="10">
    <source>
        <dbReference type="Proteomes" id="UP000266206"/>
    </source>
</evidence>
<feature type="transmembrane region" description="Helical" evidence="7">
    <location>
        <begin position="308"/>
        <end position="329"/>
    </location>
</feature>
<dbReference type="Proteomes" id="UP000266206">
    <property type="component" value="Unassembled WGS sequence"/>
</dbReference>
<feature type="transmembrane region" description="Helical" evidence="7">
    <location>
        <begin position="273"/>
        <end position="296"/>
    </location>
</feature>
<proteinExistence type="inferred from homology"/>
<dbReference type="AlphaFoldDB" id="A0A3A1YXW3"/>
<dbReference type="InterPro" id="IPR010656">
    <property type="entry name" value="DctM"/>
</dbReference>
<keyword evidence="5 7" id="KW-1133">Transmembrane helix</keyword>
<evidence type="ECO:0000256" key="6">
    <source>
        <dbReference type="ARBA" id="ARBA00023136"/>
    </source>
</evidence>
<feature type="transmembrane region" description="Helical" evidence="7">
    <location>
        <begin position="242"/>
        <end position="261"/>
    </location>
</feature>
<keyword evidence="2" id="KW-1003">Cell membrane</keyword>
<keyword evidence="4 7" id="KW-0812">Transmembrane</keyword>
<dbReference type="NCBIfam" id="TIGR00786">
    <property type="entry name" value="dctM"/>
    <property type="match status" value="1"/>
</dbReference>
<organism evidence="9 10">
    <name type="scientific">Neopusillimonas maritima</name>
    <dbReference type="NCBI Taxonomy" id="2026239"/>
    <lineage>
        <taxon>Bacteria</taxon>
        <taxon>Pseudomonadati</taxon>
        <taxon>Pseudomonadota</taxon>
        <taxon>Betaproteobacteria</taxon>
        <taxon>Burkholderiales</taxon>
        <taxon>Alcaligenaceae</taxon>
        <taxon>Neopusillimonas</taxon>
    </lineage>
</organism>
<dbReference type="OrthoDB" id="9777699at2"/>
<feature type="transmembrane region" description="Helical" evidence="7">
    <location>
        <begin position="218"/>
        <end position="236"/>
    </location>
</feature>
<dbReference type="PANTHER" id="PTHR33362">
    <property type="entry name" value="SIALIC ACID TRAP TRANSPORTER PERMEASE PROTEIN SIAT-RELATED"/>
    <property type="match status" value="1"/>
</dbReference>
<keyword evidence="3 7" id="KW-0997">Cell inner membrane</keyword>
<dbReference type="PANTHER" id="PTHR33362:SF5">
    <property type="entry name" value="C4-DICARBOXYLATE TRAP TRANSPORTER LARGE PERMEASE PROTEIN DCTM"/>
    <property type="match status" value="1"/>
</dbReference>
<dbReference type="Pfam" id="PF06808">
    <property type="entry name" value="DctM"/>
    <property type="match status" value="1"/>
</dbReference>